<dbReference type="EMBL" id="QIBW01000015">
    <property type="protein sequence ID" value="ROT88694.1"/>
    <property type="molecule type" value="Genomic_DNA"/>
</dbReference>
<dbReference type="GO" id="GO:0070042">
    <property type="term" value="F:rRNA (uridine-N3-)-methyltransferase activity"/>
    <property type="evidence" value="ECO:0007669"/>
    <property type="project" value="TreeGrafter"/>
</dbReference>
<keyword evidence="6 12" id="KW-0698">rRNA processing</keyword>
<dbReference type="PANTHER" id="PTHR30027">
    <property type="entry name" value="RIBOSOMAL RNA SMALL SUBUNIT METHYLTRANSFERASE E"/>
    <property type="match status" value="1"/>
</dbReference>
<evidence type="ECO:0000256" key="5">
    <source>
        <dbReference type="ARBA" id="ARBA00022490"/>
    </source>
</evidence>
<evidence type="ECO:0000256" key="11">
    <source>
        <dbReference type="ARBA" id="ARBA00047944"/>
    </source>
</evidence>
<dbReference type="Proteomes" id="UP000285258">
    <property type="component" value="Unassembled WGS sequence"/>
</dbReference>
<keyword evidence="5 12" id="KW-0963">Cytoplasm</keyword>
<evidence type="ECO:0000256" key="1">
    <source>
        <dbReference type="ARBA" id="ARBA00004496"/>
    </source>
</evidence>
<comment type="subcellular location">
    <subcellularLocation>
        <location evidence="1 12">Cytoplasm</location>
    </subcellularLocation>
</comment>
<dbReference type="Gene3D" id="3.40.1280.10">
    <property type="match status" value="1"/>
</dbReference>
<comment type="caution">
    <text evidence="14">The sequence shown here is derived from an EMBL/GenBank/DDBJ whole genome shotgun (WGS) entry which is preliminary data.</text>
</comment>
<dbReference type="RefSeq" id="WP_096226546.1">
    <property type="nucleotide sequence ID" value="NZ_CP168029.1"/>
</dbReference>
<name>A0A423UI67_9ACTN</name>
<protein>
    <recommendedName>
        <fullName evidence="4 12">Ribosomal RNA small subunit methyltransferase E</fullName>
        <ecNumber evidence="3 12">2.1.1.193</ecNumber>
    </recommendedName>
</protein>
<evidence type="ECO:0000256" key="9">
    <source>
        <dbReference type="ARBA" id="ARBA00022691"/>
    </source>
</evidence>
<keyword evidence="7 12" id="KW-0489">Methyltransferase</keyword>
<keyword evidence="8 12" id="KW-0808">Transferase</keyword>
<dbReference type="CDD" id="cd18084">
    <property type="entry name" value="RsmE-like"/>
    <property type="match status" value="1"/>
</dbReference>
<dbReference type="AlphaFoldDB" id="A0A423UI67"/>
<evidence type="ECO:0000256" key="12">
    <source>
        <dbReference type="PIRNR" id="PIRNR015601"/>
    </source>
</evidence>
<evidence type="ECO:0000256" key="7">
    <source>
        <dbReference type="ARBA" id="ARBA00022603"/>
    </source>
</evidence>
<gene>
    <name evidence="14" type="ORF">DMP12_11585</name>
</gene>
<comment type="function">
    <text evidence="10 12">Specifically methylates the N3 position of the uracil ring of uridine 1498 (m3U1498) in 16S rRNA. Acts on the fully assembled 30S ribosomal subunit.</text>
</comment>
<dbReference type="GO" id="GO:0005737">
    <property type="term" value="C:cytoplasm"/>
    <property type="evidence" value="ECO:0007669"/>
    <property type="project" value="UniProtKB-SubCell"/>
</dbReference>
<dbReference type="InterPro" id="IPR015947">
    <property type="entry name" value="PUA-like_sf"/>
</dbReference>
<organism evidence="14 15">
    <name type="scientific">Gordonibacter urolithinfaciens</name>
    <dbReference type="NCBI Taxonomy" id="1335613"/>
    <lineage>
        <taxon>Bacteria</taxon>
        <taxon>Bacillati</taxon>
        <taxon>Actinomycetota</taxon>
        <taxon>Coriobacteriia</taxon>
        <taxon>Eggerthellales</taxon>
        <taxon>Eggerthellaceae</taxon>
        <taxon>Gordonibacter</taxon>
    </lineage>
</organism>
<dbReference type="SUPFAM" id="SSF75217">
    <property type="entry name" value="alpha/beta knot"/>
    <property type="match status" value="1"/>
</dbReference>
<comment type="catalytic activity">
    <reaction evidence="11 12">
        <text>uridine(1498) in 16S rRNA + S-adenosyl-L-methionine = N(3)-methyluridine(1498) in 16S rRNA + S-adenosyl-L-homocysteine + H(+)</text>
        <dbReference type="Rhea" id="RHEA:42920"/>
        <dbReference type="Rhea" id="RHEA-COMP:10283"/>
        <dbReference type="Rhea" id="RHEA-COMP:10284"/>
        <dbReference type="ChEBI" id="CHEBI:15378"/>
        <dbReference type="ChEBI" id="CHEBI:57856"/>
        <dbReference type="ChEBI" id="CHEBI:59789"/>
        <dbReference type="ChEBI" id="CHEBI:65315"/>
        <dbReference type="ChEBI" id="CHEBI:74502"/>
        <dbReference type="EC" id="2.1.1.193"/>
    </reaction>
</comment>
<dbReference type="SUPFAM" id="SSF88697">
    <property type="entry name" value="PUA domain-like"/>
    <property type="match status" value="1"/>
</dbReference>
<dbReference type="PIRSF" id="PIRSF015601">
    <property type="entry name" value="MTase_slr0722"/>
    <property type="match status" value="1"/>
</dbReference>
<evidence type="ECO:0000256" key="8">
    <source>
        <dbReference type="ARBA" id="ARBA00022679"/>
    </source>
</evidence>
<evidence type="ECO:0000256" key="10">
    <source>
        <dbReference type="ARBA" id="ARBA00025699"/>
    </source>
</evidence>
<dbReference type="InterPro" id="IPR029026">
    <property type="entry name" value="tRNA_m1G_MTases_N"/>
</dbReference>
<dbReference type="PANTHER" id="PTHR30027:SF3">
    <property type="entry name" value="16S RRNA (URACIL(1498)-N(3))-METHYLTRANSFERASE"/>
    <property type="match status" value="1"/>
</dbReference>
<evidence type="ECO:0000313" key="14">
    <source>
        <dbReference type="EMBL" id="ROT88694.1"/>
    </source>
</evidence>
<dbReference type="NCBIfam" id="TIGR00046">
    <property type="entry name" value="RsmE family RNA methyltransferase"/>
    <property type="match status" value="1"/>
</dbReference>
<dbReference type="GO" id="GO:0070475">
    <property type="term" value="P:rRNA base methylation"/>
    <property type="evidence" value="ECO:0007669"/>
    <property type="project" value="TreeGrafter"/>
</dbReference>
<dbReference type="EC" id="2.1.1.193" evidence="3 12"/>
<evidence type="ECO:0000256" key="3">
    <source>
        <dbReference type="ARBA" id="ARBA00012328"/>
    </source>
</evidence>
<reference evidence="15" key="1">
    <citation type="submission" date="2018-05" db="EMBL/GenBank/DDBJ databases">
        <title>Genome Sequencing of selected type strains of the family Eggerthellaceae.</title>
        <authorList>
            <person name="Danylec N."/>
            <person name="Stoll D.A."/>
            <person name="Doetsch A."/>
            <person name="Huch M."/>
        </authorList>
    </citation>
    <scope>NUCLEOTIDE SEQUENCE [LARGE SCALE GENOMIC DNA]</scope>
    <source>
        <strain evidence="15">DSM 27213</strain>
    </source>
</reference>
<dbReference type="Pfam" id="PF04452">
    <property type="entry name" value="Methyltrans_RNA"/>
    <property type="match status" value="1"/>
</dbReference>
<evidence type="ECO:0000256" key="6">
    <source>
        <dbReference type="ARBA" id="ARBA00022552"/>
    </source>
</evidence>
<feature type="domain" description="Ribosomal RNA small subunit methyltransferase E methyltransferase" evidence="13">
    <location>
        <begin position="82"/>
        <end position="251"/>
    </location>
</feature>
<evidence type="ECO:0000256" key="2">
    <source>
        <dbReference type="ARBA" id="ARBA00005528"/>
    </source>
</evidence>
<proteinExistence type="inferred from homology"/>
<evidence type="ECO:0000313" key="15">
    <source>
        <dbReference type="Proteomes" id="UP000285258"/>
    </source>
</evidence>
<keyword evidence="9 12" id="KW-0949">S-adenosyl-L-methionine</keyword>
<sequence>MSLQHFYLDEQVLADEVGESFPLRLAADDAKHARVLRLAPGERIAVVDAAQDYFACEIVAFDEALPVVRIAQRFERADAGPSVTLVQGLAKGDKMETVIRHATELGVAAFVPLACERSIVRLDARKGAAKAERWRAIAKSAAMQSGQPAVPEVREPAGLGETCALLETAAAVLVCWEEAPSASRLDVALDRALGGGPAAQGARVVVVVGPEGGLTEREVEALSACNPRAALVSLGPSILRTETAGIVAPALVLYELERRARAGAR</sequence>
<dbReference type="InterPro" id="IPR006700">
    <property type="entry name" value="RsmE"/>
</dbReference>
<comment type="similarity">
    <text evidence="2 12">Belongs to the RNA methyltransferase RsmE family.</text>
</comment>
<evidence type="ECO:0000259" key="13">
    <source>
        <dbReference type="Pfam" id="PF04452"/>
    </source>
</evidence>
<evidence type="ECO:0000256" key="4">
    <source>
        <dbReference type="ARBA" id="ARBA00013673"/>
    </source>
</evidence>
<accession>A0A423UI67</accession>
<dbReference type="InterPro" id="IPR046886">
    <property type="entry name" value="RsmE_MTase_dom"/>
</dbReference>
<dbReference type="InterPro" id="IPR029028">
    <property type="entry name" value="Alpha/beta_knot_MTases"/>
</dbReference>